<accession>A0A1S0U6B3</accession>
<dbReference type="InParanoid" id="A0A1S0U6B3"/>
<dbReference type="RefSeq" id="XP_003138182.1">
    <property type="nucleotide sequence ID" value="XM_003138134.1"/>
</dbReference>
<dbReference type="EMBL" id="JH712106">
    <property type="protein sequence ID" value="EFO25896.1"/>
    <property type="molecule type" value="Genomic_DNA"/>
</dbReference>
<dbReference type="AlphaFoldDB" id="A0A1S0U6B3"/>
<reference evidence="1" key="1">
    <citation type="submission" date="2012-04" db="EMBL/GenBank/DDBJ databases">
        <title>The Genome Sequence of Loa loa.</title>
        <authorList>
            <consortium name="The Broad Institute Genome Sequencing Platform"/>
            <consortium name="Broad Institute Genome Sequencing Center for Infectious Disease"/>
            <person name="Nutman T.B."/>
            <person name="Fink D.L."/>
            <person name="Russ C."/>
            <person name="Young S."/>
            <person name="Zeng Q."/>
            <person name="Gargeya S."/>
            <person name="Alvarado L."/>
            <person name="Berlin A."/>
            <person name="Chapman S.B."/>
            <person name="Chen Z."/>
            <person name="Freedman E."/>
            <person name="Gellesch M."/>
            <person name="Goldberg J."/>
            <person name="Griggs A."/>
            <person name="Gujja S."/>
            <person name="Heilman E.R."/>
            <person name="Heiman D."/>
            <person name="Howarth C."/>
            <person name="Mehta T."/>
            <person name="Neiman D."/>
            <person name="Pearson M."/>
            <person name="Roberts A."/>
            <person name="Saif S."/>
            <person name="Shea T."/>
            <person name="Shenoy N."/>
            <person name="Sisk P."/>
            <person name="Stolte C."/>
            <person name="Sykes S."/>
            <person name="White J."/>
            <person name="Yandava C."/>
            <person name="Haas B."/>
            <person name="Henn M.R."/>
            <person name="Nusbaum C."/>
            <person name="Birren B."/>
        </authorList>
    </citation>
    <scope>NUCLEOTIDE SEQUENCE [LARGE SCALE GENOMIC DNA]</scope>
</reference>
<evidence type="ECO:0000313" key="1">
    <source>
        <dbReference type="EMBL" id="EFO25896.1"/>
    </source>
</evidence>
<name>A0A1S0U6B3_LOALO</name>
<gene>
    <name evidence="1" type="ORF">LOAG_02597</name>
</gene>
<dbReference type="KEGG" id="loa:LOAG_02597"/>
<sequence length="176" mass="20451">MHRSSTAPSVTSRTLPPGLSSYSPNIHWSYYVTNVTTLEQEGSSDVLDDEFDEFDDDFLPPTSVKESKKWIQRVPETILQLWPYTLPLMAYSSLESRRYGNTSFIMLFLSLRRQIESSWRKAEKAEKNRTSPIPPNKIFCYVFCNQTCLSRIGLFSHQRVCSKYGYNAFHIFVRKA</sequence>
<organism evidence="1">
    <name type="scientific">Loa loa</name>
    <name type="common">Eye worm</name>
    <name type="synonym">Filaria loa</name>
    <dbReference type="NCBI Taxonomy" id="7209"/>
    <lineage>
        <taxon>Eukaryota</taxon>
        <taxon>Metazoa</taxon>
        <taxon>Ecdysozoa</taxon>
        <taxon>Nematoda</taxon>
        <taxon>Chromadorea</taxon>
        <taxon>Rhabditida</taxon>
        <taxon>Spirurina</taxon>
        <taxon>Spiruromorpha</taxon>
        <taxon>Filarioidea</taxon>
        <taxon>Onchocercidae</taxon>
        <taxon>Loa</taxon>
    </lineage>
</organism>
<proteinExistence type="predicted"/>
<dbReference type="GeneID" id="9939982"/>
<protein>
    <submittedName>
        <fullName evidence="1">Uncharacterized protein</fullName>
    </submittedName>
</protein>
<dbReference type="CTD" id="9939982"/>